<protein>
    <recommendedName>
        <fullName evidence="2">UPF0102 protein J2I48_25470</fullName>
    </recommendedName>
</protein>
<sequence length="118" mass="13616">MAQHNDTGKQGEAAAMQYLQTQGYQILEANYRHQHAEIDLIAQKGKMIIFIEVKTRTNLSYGEPETFVTYTKANLIMRAADHYIYARDWQHDIRFDVVAVTITPKGEVKIKHIEDAFC</sequence>
<dbReference type="EMBL" id="JAFMYU010000031">
    <property type="protein sequence ID" value="MBO0934384.1"/>
    <property type="molecule type" value="Genomic_DNA"/>
</dbReference>
<dbReference type="NCBIfam" id="NF009154">
    <property type="entry name" value="PRK12497.3-3"/>
    <property type="match status" value="1"/>
</dbReference>
<evidence type="ECO:0000256" key="2">
    <source>
        <dbReference type="HAMAP-Rule" id="MF_00048"/>
    </source>
</evidence>
<dbReference type="NCBIfam" id="NF009150">
    <property type="entry name" value="PRK12497.1-3"/>
    <property type="match status" value="1"/>
</dbReference>
<comment type="caution">
    <text evidence="3">The sequence shown here is derived from an EMBL/GenBank/DDBJ whole genome shotgun (WGS) entry which is preliminary data.</text>
</comment>
<name>A0A939G8X6_9BACT</name>
<dbReference type="NCBIfam" id="TIGR00252">
    <property type="entry name" value="YraN family protein"/>
    <property type="match status" value="1"/>
</dbReference>
<evidence type="ECO:0000313" key="3">
    <source>
        <dbReference type="EMBL" id="MBO0934384.1"/>
    </source>
</evidence>
<reference evidence="3 4" key="1">
    <citation type="submission" date="2021-03" db="EMBL/GenBank/DDBJ databases">
        <title>Fibrella sp. HMF5036 genome sequencing and assembly.</title>
        <authorList>
            <person name="Kang H."/>
            <person name="Kim H."/>
            <person name="Bae S."/>
            <person name="Joh K."/>
        </authorList>
    </citation>
    <scope>NUCLEOTIDE SEQUENCE [LARGE SCALE GENOMIC DNA]</scope>
    <source>
        <strain evidence="3 4">HMF5036</strain>
    </source>
</reference>
<dbReference type="InterPro" id="IPR011856">
    <property type="entry name" value="tRNA_endonuc-like_dom_sf"/>
</dbReference>
<dbReference type="PANTHER" id="PTHR34039:SF1">
    <property type="entry name" value="UPF0102 PROTEIN YRAN"/>
    <property type="match status" value="1"/>
</dbReference>
<dbReference type="RefSeq" id="WP_207338350.1">
    <property type="nucleotide sequence ID" value="NZ_JAFMYU010000031.1"/>
</dbReference>
<gene>
    <name evidence="3" type="ORF">J2I48_25470</name>
</gene>
<dbReference type="InterPro" id="IPR011335">
    <property type="entry name" value="Restrct_endonuc-II-like"/>
</dbReference>
<dbReference type="Pfam" id="PF02021">
    <property type="entry name" value="UPF0102"/>
    <property type="match status" value="1"/>
</dbReference>
<dbReference type="SUPFAM" id="SSF52980">
    <property type="entry name" value="Restriction endonuclease-like"/>
    <property type="match status" value="1"/>
</dbReference>
<dbReference type="PANTHER" id="PTHR34039">
    <property type="entry name" value="UPF0102 PROTEIN YRAN"/>
    <property type="match status" value="1"/>
</dbReference>
<dbReference type="Proteomes" id="UP000664795">
    <property type="component" value="Unassembled WGS sequence"/>
</dbReference>
<dbReference type="InterPro" id="IPR003509">
    <property type="entry name" value="UPF0102_YraN-like"/>
</dbReference>
<accession>A0A939G8X6</accession>
<evidence type="ECO:0000256" key="1">
    <source>
        <dbReference type="ARBA" id="ARBA00006738"/>
    </source>
</evidence>
<dbReference type="GO" id="GO:0003676">
    <property type="term" value="F:nucleic acid binding"/>
    <property type="evidence" value="ECO:0007669"/>
    <property type="project" value="InterPro"/>
</dbReference>
<evidence type="ECO:0000313" key="4">
    <source>
        <dbReference type="Proteomes" id="UP000664795"/>
    </source>
</evidence>
<dbReference type="CDD" id="cd20736">
    <property type="entry name" value="PoNe_Nuclease"/>
    <property type="match status" value="1"/>
</dbReference>
<dbReference type="Gene3D" id="3.40.1350.10">
    <property type="match status" value="1"/>
</dbReference>
<comment type="similarity">
    <text evidence="1 2">Belongs to the UPF0102 family.</text>
</comment>
<proteinExistence type="inferred from homology"/>
<dbReference type="AlphaFoldDB" id="A0A939G8X6"/>
<dbReference type="HAMAP" id="MF_00048">
    <property type="entry name" value="UPF0102"/>
    <property type="match status" value="1"/>
</dbReference>
<organism evidence="3 4">
    <name type="scientific">Fibrella aquatilis</name>
    <dbReference type="NCBI Taxonomy" id="2817059"/>
    <lineage>
        <taxon>Bacteria</taxon>
        <taxon>Pseudomonadati</taxon>
        <taxon>Bacteroidota</taxon>
        <taxon>Cytophagia</taxon>
        <taxon>Cytophagales</taxon>
        <taxon>Spirosomataceae</taxon>
        <taxon>Fibrella</taxon>
    </lineage>
</organism>
<keyword evidence="4" id="KW-1185">Reference proteome</keyword>